<dbReference type="Proteomes" id="UP000467327">
    <property type="component" value="Chromosome"/>
</dbReference>
<sequence>MVSVTVVVGVEYSVSDGMTTSLEVSDGDVEIEDAEPGFRSVVETRVDVVRDVVDVFLVEDVVVLIAGAYVTGPSGRCELSEVSSTAYTSIASSTNAATPET</sequence>
<organism evidence="1 2">
    <name type="scientific">Mycolicibacterium aichiense</name>
    <dbReference type="NCBI Taxonomy" id="1799"/>
    <lineage>
        <taxon>Bacteria</taxon>
        <taxon>Bacillati</taxon>
        <taxon>Actinomycetota</taxon>
        <taxon>Actinomycetes</taxon>
        <taxon>Mycobacteriales</taxon>
        <taxon>Mycobacteriaceae</taxon>
        <taxon>Mycolicibacterium</taxon>
    </lineage>
</organism>
<dbReference type="KEGG" id="maic:MAIC_51090"/>
<proteinExistence type="predicted"/>
<reference evidence="1 2" key="1">
    <citation type="journal article" date="2019" name="Emerg. Microbes Infect.">
        <title>Comprehensive subspecies identification of 175 nontuberculous mycobacteria species based on 7547 genomic profiles.</title>
        <authorList>
            <person name="Matsumoto Y."/>
            <person name="Kinjo T."/>
            <person name="Motooka D."/>
            <person name="Nabeya D."/>
            <person name="Jung N."/>
            <person name="Uechi K."/>
            <person name="Horii T."/>
            <person name="Iida T."/>
            <person name="Fujita J."/>
            <person name="Nakamura S."/>
        </authorList>
    </citation>
    <scope>NUCLEOTIDE SEQUENCE [LARGE SCALE GENOMIC DNA]</scope>
    <source>
        <strain evidence="1 2">JCM 6376</strain>
    </source>
</reference>
<keyword evidence="2" id="KW-1185">Reference proteome</keyword>
<protein>
    <submittedName>
        <fullName evidence="1">Uncharacterized protein</fullName>
    </submittedName>
</protein>
<name>A0AAD1MEU9_9MYCO</name>
<dbReference type="EMBL" id="AP022561">
    <property type="protein sequence ID" value="BBX10306.1"/>
    <property type="molecule type" value="Genomic_DNA"/>
</dbReference>
<evidence type="ECO:0000313" key="1">
    <source>
        <dbReference type="EMBL" id="BBX10306.1"/>
    </source>
</evidence>
<accession>A0AAD1MEU9</accession>
<evidence type="ECO:0000313" key="2">
    <source>
        <dbReference type="Proteomes" id="UP000467327"/>
    </source>
</evidence>
<gene>
    <name evidence="1" type="ORF">MAIC_51090</name>
</gene>
<dbReference type="AlphaFoldDB" id="A0AAD1MEU9"/>